<organism evidence="4 5">
    <name type="scientific">Luteimonas salinisoli</name>
    <dbReference type="NCBI Taxonomy" id="2752307"/>
    <lineage>
        <taxon>Bacteria</taxon>
        <taxon>Pseudomonadati</taxon>
        <taxon>Pseudomonadota</taxon>
        <taxon>Gammaproteobacteria</taxon>
        <taxon>Lysobacterales</taxon>
        <taxon>Lysobacteraceae</taxon>
        <taxon>Luteimonas</taxon>
    </lineage>
</organism>
<keyword evidence="5" id="KW-1185">Reference proteome</keyword>
<dbReference type="InterPro" id="IPR000182">
    <property type="entry name" value="GNAT_dom"/>
</dbReference>
<comment type="caution">
    <text evidence="4">The sequence shown here is derived from an EMBL/GenBank/DDBJ whole genome shotgun (WGS) entry which is preliminary data.</text>
</comment>
<gene>
    <name evidence="4" type="ORF">H0E84_07390</name>
</gene>
<dbReference type="SUPFAM" id="SSF55729">
    <property type="entry name" value="Acyl-CoA N-acyltransferases (Nat)"/>
    <property type="match status" value="1"/>
</dbReference>
<dbReference type="Gene3D" id="3.40.630.30">
    <property type="match status" value="1"/>
</dbReference>
<dbReference type="InterPro" id="IPR016181">
    <property type="entry name" value="Acyl_CoA_acyltransferase"/>
</dbReference>
<dbReference type="Pfam" id="PF00583">
    <property type="entry name" value="Acetyltransf_1"/>
    <property type="match status" value="1"/>
</dbReference>
<dbReference type="RefSeq" id="WP_180677999.1">
    <property type="nucleotide sequence ID" value="NZ_JACCKA010000049.1"/>
</dbReference>
<dbReference type="PROSITE" id="PS51186">
    <property type="entry name" value="GNAT"/>
    <property type="match status" value="1"/>
</dbReference>
<sequence length="176" mass="18641">MAGETAIRRAAAGDEDALALVGQATFLETFSGVLEGAAIVEHCRRAHAPAQYRQWLDDAGTASWIAEVLPGDAPVGYAVVARPDLPGADPAHDLELKRIYLLGRYQGGGTGRRLLAQAVAHAASAGAARLLLGVYAGNDSAIGFYRRQGFVDFAVRRFNVGGRDYDDRVMSLALDG</sequence>
<reference evidence="4 5" key="1">
    <citation type="submission" date="2020-07" db="EMBL/GenBank/DDBJ databases">
        <title>Luteimonas sp. SJ-92.</title>
        <authorList>
            <person name="Huang X.-X."/>
            <person name="Xu L."/>
            <person name="Sun J.-Q."/>
        </authorList>
    </citation>
    <scope>NUCLEOTIDE SEQUENCE [LARGE SCALE GENOMIC DNA]</scope>
    <source>
        <strain evidence="4 5">SJ-92</strain>
    </source>
</reference>
<proteinExistence type="predicted"/>
<evidence type="ECO:0000256" key="2">
    <source>
        <dbReference type="ARBA" id="ARBA00023315"/>
    </source>
</evidence>
<protein>
    <submittedName>
        <fullName evidence="4">GNAT family N-acetyltransferase</fullName>
    </submittedName>
</protein>
<evidence type="ECO:0000259" key="3">
    <source>
        <dbReference type="PROSITE" id="PS51186"/>
    </source>
</evidence>
<dbReference type="EMBL" id="JACCKA010000049">
    <property type="protein sequence ID" value="NZA26207.1"/>
    <property type="molecule type" value="Genomic_DNA"/>
</dbReference>
<name>A0A853JC31_9GAMM</name>
<dbReference type="PANTHER" id="PTHR43877">
    <property type="entry name" value="AMINOALKYLPHOSPHONATE N-ACETYLTRANSFERASE-RELATED-RELATED"/>
    <property type="match status" value="1"/>
</dbReference>
<accession>A0A853JC31</accession>
<evidence type="ECO:0000313" key="5">
    <source>
        <dbReference type="Proteomes" id="UP000578091"/>
    </source>
</evidence>
<dbReference type="InterPro" id="IPR050832">
    <property type="entry name" value="Bact_Acetyltransf"/>
</dbReference>
<dbReference type="GO" id="GO:0016747">
    <property type="term" value="F:acyltransferase activity, transferring groups other than amino-acyl groups"/>
    <property type="evidence" value="ECO:0007669"/>
    <property type="project" value="InterPro"/>
</dbReference>
<feature type="domain" description="N-acetyltransferase" evidence="3">
    <location>
        <begin position="5"/>
        <end position="175"/>
    </location>
</feature>
<keyword evidence="1 4" id="KW-0808">Transferase</keyword>
<evidence type="ECO:0000313" key="4">
    <source>
        <dbReference type="EMBL" id="NZA26207.1"/>
    </source>
</evidence>
<dbReference type="AlphaFoldDB" id="A0A853JC31"/>
<dbReference type="Proteomes" id="UP000578091">
    <property type="component" value="Unassembled WGS sequence"/>
</dbReference>
<keyword evidence="2" id="KW-0012">Acyltransferase</keyword>
<evidence type="ECO:0000256" key="1">
    <source>
        <dbReference type="ARBA" id="ARBA00022679"/>
    </source>
</evidence>